<evidence type="ECO:0000313" key="2">
    <source>
        <dbReference type="EMBL" id="CCK74471.1"/>
    </source>
</evidence>
<keyword evidence="3" id="KW-1185">Reference proteome</keyword>
<dbReference type="KEGG" id="oai:OLEAN_C02950"/>
<gene>
    <name evidence="2" type="ORF">OLEAN_C02950</name>
</gene>
<dbReference type="Pfam" id="PF00583">
    <property type="entry name" value="Acetyltransf_1"/>
    <property type="match status" value="1"/>
</dbReference>
<dbReference type="InterPro" id="IPR016181">
    <property type="entry name" value="Acyl_CoA_acyltransferase"/>
</dbReference>
<dbReference type="Gene3D" id="3.40.630.30">
    <property type="match status" value="1"/>
</dbReference>
<feature type="domain" description="N-acetyltransferase" evidence="1">
    <location>
        <begin position="3"/>
        <end position="164"/>
    </location>
</feature>
<keyword evidence="2" id="KW-0808">Transferase</keyword>
<protein>
    <submittedName>
        <fullName evidence="2">Acetyltransferase, putative</fullName>
    </submittedName>
</protein>
<dbReference type="AlphaFoldDB" id="R4YJK4"/>
<accession>R4YJK4</accession>
<dbReference type="PROSITE" id="PS51186">
    <property type="entry name" value="GNAT"/>
    <property type="match status" value="1"/>
</dbReference>
<evidence type="ECO:0000259" key="1">
    <source>
        <dbReference type="PROSITE" id="PS51186"/>
    </source>
</evidence>
<dbReference type="STRING" id="698738.OLEAN_C02950"/>
<dbReference type="InterPro" id="IPR000182">
    <property type="entry name" value="GNAT_dom"/>
</dbReference>
<reference evidence="2 3" key="1">
    <citation type="journal article" date="2013" name="Nat. Commun.">
        <title>Genome sequence and functional genomic analysis of the oil-degrading bacterium Oleispira antarctica.</title>
        <authorList>
            <person name="Kube M."/>
            <person name="Chernikova T.N."/>
            <person name="Al-Ramahi Y."/>
            <person name="Beloqui A."/>
            <person name="Lopez-Cortez N."/>
            <person name="Guazzaroni M.E."/>
            <person name="Heipieper H.J."/>
            <person name="Klages S."/>
            <person name="Kotsyurbenko O.R."/>
            <person name="Langer I."/>
            <person name="Nechitaylo T.Y."/>
            <person name="Lunsdorf H."/>
            <person name="Fernandez M."/>
            <person name="Juarez S."/>
            <person name="Ciordia S."/>
            <person name="Singer A."/>
            <person name="Kagan O."/>
            <person name="Egorova O."/>
            <person name="Petit P.A."/>
            <person name="Stogios P."/>
            <person name="Kim Y."/>
            <person name="Tchigvintsev A."/>
            <person name="Flick R."/>
            <person name="Denaro R."/>
            <person name="Genovese M."/>
            <person name="Albar J.P."/>
            <person name="Reva O.N."/>
            <person name="Martinez-Gomariz M."/>
            <person name="Tran H."/>
            <person name="Ferrer M."/>
            <person name="Savchenko A."/>
            <person name="Yakunin A.F."/>
            <person name="Yakimov M.M."/>
            <person name="Golyshina O.V."/>
            <person name="Reinhardt R."/>
            <person name="Golyshin P.N."/>
        </authorList>
    </citation>
    <scope>NUCLEOTIDE SEQUENCE [LARGE SCALE GENOMIC DNA]</scope>
</reference>
<name>R4YJK4_OLEAN</name>
<dbReference type="HOGENOM" id="CLU_013985_13_3_6"/>
<dbReference type="EMBL" id="FO203512">
    <property type="protein sequence ID" value="CCK74471.1"/>
    <property type="molecule type" value="Genomic_DNA"/>
</dbReference>
<sequence length="165" mass="19052">MDINLRQVRNTEFDAVYGILHENATWLLSRDILQWPLDWLESISPVIKTSIDAGLFYAVEIDNEVAAVCEIKTAPEILWGNNQTEALYIHKLAIRRKYSDYGLGRNILDLIKSKAKQKNINFLRLDCVAHNDKLREYYESCGFNLEGIVDAGEVNLALYELYIQR</sequence>
<organism evidence="2 3">
    <name type="scientific">Oleispira antarctica RB-8</name>
    <dbReference type="NCBI Taxonomy" id="698738"/>
    <lineage>
        <taxon>Bacteria</taxon>
        <taxon>Pseudomonadati</taxon>
        <taxon>Pseudomonadota</taxon>
        <taxon>Gammaproteobacteria</taxon>
        <taxon>Oceanospirillales</taxon>
        <taxon>Oceanospirillaceae</taxon>
        <taxon>Oleispira</taxon>
    </lineage>
</organism>
<dbReference type="OrthoDB" id="27442at2"/>
<proteinExistence type="predicted"/>
<dbReference type="GO" id="GO:0016747">
    <property type="term" value="F:acyltransferase activity, transferring groups other than amino-acyl groups"/>
    <property type="evidence" value="ECO:0007669"/>
    <property type="project" value="InterPro"/>
</dbReference>
<dbReference type="Proteomes" id="UP000032749">
    <property type="component" value="Chromosome"/>
</dbReference>
<evidence type="ECO:0000313" key="3">
    <source>
        <dbReference type="Proteomes" id="UP000032749"/>
    </source>
</evidence>
<dbReference type="SUPFAM" id="SSF55729">
    <property type="entry name" value="Acyl-CoA N-acyltransferases (Nat)"/>
    <property type="match status" value="1"/>
</dbReference>